<comment type="caution">
    <text evidence="2">The sequence shown here is derived from an EMBL/GenBank/DDBJ whole genome shotgun (WGS) entry which is preliminary data.</text>
</comment>
<sequence length="203" mass="23101">MGNRYKRATANPASPPRDKQPLRKPEVATKYRDHLWKMPSITPAQLHFLALQIAYIDPVREQQSALHYQERQGVDTAAMDYEDKILLVYEHKTKGRKIIPNGTAMLSELDLIMLTSEYCDVIIRKKAIKPGSTSIEILKTDLMDEDEKAAAMAKGVKAEEVPWMTFLGHEFEKHRFEELTILALAQEATGPKKAEPKTVDLKK</sequence>
<proteinExistence type="predicted"/>
<dbReference type="Proteomes" id="UP000073492">
    <property type="component" value="Unassembled WGS sequence"/>
</dbReference>
<protein>
    <submittedName>
        <fullName evidence="2">Uncharacterized protein</fullName>
    </submittedName>
</protein>
<evidence type="ECO:0000256" key="1">
    <source>
        <dbReference type="SAM" id="MobiDB-lite"/>
    </source>
</evidence>
<dbReference type="EMBL" id="LFZO01000313">
    <property type="protein sequence ID" value="KXT09703.1"/>
    <property type="molecule type" value="Genomic_DNA"/>
</dbReference>
<name>A0A139I4M9_9PEZI</name>
<evidence type="ECO:0000313" key="2">
    <source>
        <dbReference type="EMBL" id="KXT09703.1"/>
    </source>
</evidence>
<organism evidence="2 3">
    <name type="scientific">Pseudocercospora musae</name>
    <dbReference type="NCBI Taxonomy" id="113226"/>
    <lineage>
        <taxon>Eukaryota</taxon>
        <taxon>Fungi</taxon>
        <taxon>Dikarya</taxon>
        <taxon>Ascomycota</taxon>
        <taxon>Pezizomycotina</taxon>
        <taxon>Dothideomycetes</taxon>
        <taxon>Dothideomycetidae</taxon>
        <taxon>Mycosphaerellales</taxon>
        <taxon>Mycosphaerellaceae</taxon>
        <taxon>Pseudocercospora</taxon>
    </lineage>
</organism>
<keyword evidence="3" id="KW-1185">Reference proteome</keyword>
<gene>
    <name evidence="2" type="ORF">AC579_8948</name>
</gene>
<feature type="region of interest" description="Disordered" evidence="1">
    <location>
        <begin position="1"/>
        <end position="24"/>
    </location>
</feature>
<dbReference type="EMBL" id="LFZO01000313">
    <property type="protein sequence ID" value="KXT09704.1"/>
    <property type="molecule type" value="Genomic_DNA"/>
</dbReference>
<evidence type="ECO:0000313" key="3">
    <source>
        <dbReference type="Proteomes" id="UP000073492"/>
    </source>
</evidence>
<accession>A0A139I4M9</accession>
<reference evidence="2 3" key="1">
    <citation type="submission" date="2015-07" db="EMBL/GenBank/DDBJ databases">
        <title>Comparative genomics of the Sigatoka disease complex on banana suggests a link between parallel evolutionary changes in Pseudocercospora fijiensis and Pseudocercospora eumusae and increased virulence on the banana host.</title>
        <authorList>
            <person name="Chang T.-C."/>
            <person name="Salvucci A."/>
            <person name="Crous P.W."/>
            <person name="Stergiopoulos I."/>
        </authorList>
    </citation>
    <scope>NUCLEOTIDE SEQUENCE [LARGE SCALE GENOMIC DNA]</scope>
    <source>
        <strain evidence="2 3">CBS 116634</strain>
    </source>
</reference>
<dbReference type="OrthoDB" id="14970at2759"/>
<dbReference type="AlphaFoldDB" id="A0A139I4M9"/>